<keyword evidence="2" id="KW-1003">Cell membrane</keyword>
<evidence type="ECO:0000256" key="5">
    <source>
        <dbReference type="SAM" id="Phobius"/>
    </source>
</evidence>
<dbReference type="InterPro" id="IPR006415">
    <property type="entry name" value="P-type_ATPase_IIIB"/>
</dbReference>
<gene>
    <name evidence="7" type="ORF">SDC9_55877</name>
</gene>
<comment type="subcellular location">
    <subcellularLocation>
        <location evidence="1">Cell membrane</location>
        <topology evidence="1">Multi-pass membrane protein</topology>
    </subcellularLocation>
</comment>
<evidence type="ECO:0000256" key="4">
    <source>
        <dbReference type="ARBA" id="ARBA00022842"/>
    </source>
</evidence>
<keyword evidence="5" id="KW-1133">Transmembrane helix</keyword>
<evidence type="ECO:0000259" key="6">
    <source>
        <dbReference type="Pfam" id="PF00689"/>
    </source>
</evidence>
<keyword evidence="5" id="KW-0472">Membrane</keyword>
<dbReference type="GO" id="GO:0005886">
    <property type="term" value="C:plasma membrane"/>
    <property type="evidence" value="ECO:0007669"/>
    <property type="project" value="UniProtKB-SubCell"/>
</dbReference>
<sequence length="125" mass="13848">MFFVICPAVAGGAFGAAGVDKALFISLFNAGWFVESLWSQTLVIHMIRTPKVPFIQSRASLPVLLVNSMSIAAGTIVPYTPFGKMLGMSAMPASYFPWLFGILFCYMFLATFLKTLYKRRYGELL</sequence>
<evidence type="ECO:0000256" key="2">
    <source>
        <dbReference type="ARBA" id="ARBA00022475"/>
    </source>
</evidence>
<feature type="transmembrane region" description="Helical" evidence="5">
    <location>
        <begin position="25"/>
        <end position="47"/>
    </location>
</feature>
<evidence type="ECO:0000313" key="7">
    <source>
        <dbReference type="EMBL" id="MPM09556.1"/>
    </source>
</evidence>
<evidence type="ECO:0000256" key="3">
    <source>
        <dbReference type="ARBA" id="ARBA00022553"/>
    </source>
</evidence>
<reference evidence="7" key="1">
    <citation type="submission" date="2019-08" db="EMBL/GenBank/DDBJ databases">
        <authorList>
            <person name="Kucharzyk K."/>
            <person name="Murdoch R.W."/>
            <person name="Higgins S."/>
            <person name="Loffler F."/>
        </authorList>
    </citation>
    <scope>NUCLEOTIDE SEQUENCE</scope>
</reference>
<accession>A0A644X072</accession>
<dbReference type="InterPro" id="IPR006068">
    <property type="entry name" value="ATPase_P-typ_cation-transptr_C"/>
</dbReference>
<dbReference type="Pfam" id="PF00689">
    <property type="entry name" value="Cation_ATPase_C"/>
    <property type="match status" value="1"/>
</dbReference>
<dbReference type="AlphaFoldDB" id="A0A644X072"/>
<evidence type="ECO:0000256" key="1">
    <source>
        <dbReference type="ARBA" id="ARBA00004651"/>
    </source>
</evidence>
<dbReference type="InterPro" id="IPR023298">
    <property type="entry name" value="ATPase_P-typ_TM_dom_sf"/>
</dbReference>
<dbReference type="GO" id="GO:0015444">
    <property type="term" value="F:P-type magnesium transporter activity"/>
    <property type="evidence" value="ECO:0007669"/>
    <property type="project" value="InterPro"/>
</dbReference>
<keyword evidence="3" id="KW-0597">Phosphoprotein</keyword>
<dbReference type="EMBL" id="VSSQ01001583">
    <property type="protein sequence ID" value="MPM09556.1"/>
    <property type="molecule type" value="Genomic_DNA"/>
</dbReference>
<feature type="transmembrane region" description="Helical" evidence="5">
    <location>
        <begin position="59"/>
        <end position="80"/>
    </location>
</feature>
<proteinExistence type="predicted"/>
<comment type="caution">
    <text evidence="7">The sequence shown here is derived from an EMBL/GenBank/DDBJ whole genome shotgun (WGS) entry which is preliminary data.</text>
</comment>
<keyword evidence="5" id="KW-0812">Transmembrane</keyword>
<protein>
    <recommendedName>
        <fullName evidence="6">Cation-transporting P-type ATPase C-terminal domain-containing protein</fullName>
    </recommendedName>
</protein>
<dbReference type="Gene3D" id="1.20.1110.10">
    <property type="entry name" value="Calcium-transporting ATPase, transmembrane domain"/>
    <property type="match status" value="1"/>
</dbReference>
<dbReference type="SUPFAM" id="SSF81665">
    <property type="entry name" value="Calcium ATPase, transmembrane domain M"/>
    <property type="match status" value="1"/>
</dbReference>
<keyword evidence="4" id="KW-0460">Magnesium</keyword>
<feature type="transmembrane region" description="Helical" evidence="5">
    <location>
        <begin position="95"/>
        <end position="117"/>
    </location>
</feature>
<dbReference type="PRINTS" id="PR01836">
    <property type="entry name" value="MGATPASE"/>
</dbReference>
<organism evidence="7">
    <name type="scientific">bioreactor metagenome</name>
    <dbReference type="NCBI Taxonomy" id="1076179"/>
    <lineage>
        <taxon>unclassified sequences</taxon>
        <taxon>metagenomes</taxon>
        <taxon>ecological metagenomes</taxon>
    </lineage>
</organism>
<name>A0A644X072_9ZZZZ</name>
<feature type="domain" description="Cation-transporting P-type ATPase C-terminal" evidence="6">
    <location>
        <begin position="21"/>
        <end position="115"/>
    </location>
</feature>